<name>A0A9W9XQQ6_9EURO</name>
<protein>
    <submittedName>
        <fullName evidence="2">Uncharacterized protein</fullName>
    </submittedName>
</protein>
<dbReference type="OrthoDB" id="2103397at2759"/>
<reference evidence="2" key="1">
    <citation type="submission" date="2022-12" db="EMBL/GenBank/DDBJ databases">
        <authorList>
            <person name="Petersen C."/>
        </authorList>
    </citation>
    <scope>NUCLEOTIDE SEQUENCE</scope>
    <source>
        <strain evidence="2">IBT 29495</strain>
    </source>
</reference>
<dbReference type="Proteomes" id="UP001149954">
    <property type="component" value="Unassembled WGS sequence"/>
</dbReference>
<comment type="caution">
    <text evidence="2">The sequence shown here is derived from an EMBL/GenBank/DDBJ whole genome shotgun (WGS) entry which is preliminary data.</text>
</comment>
<evidence type="ECO:0000256" key="1">
    <source>
        <dbReference type="SAM" id="MobiDB-lite"/>
    </source>
</evidence>
<feature type="compositionally biased region" description="Low complexity" evidence="1">
    <location>
        <begin position="238"/>
        <end position="249"/>
    </location>
</feature>
<gene>
    <name evidence="2" type="ORF">N7463_009414</name>
</gene>
<organism evidence="2 3">
    <name type="scientific">Penicillium fimorum</name>
    <dbReference type="NCBI Taxonomy" id="1882269"/>
    <lineage>
        <taxon>Eukaryota</taxon>
        <taxon>Fungi</taxon>
        <taxon>Dikarya</taxon>
        <taxon>Ascomycota</taxon>
        <taxon>Pezizomycotina</taxon>
        <taxon>Eurotiomycetes</taxon>
        <taxon>Eurotiomycetidae</taxon>
        <taxon>Eurotiales</taxon>
        <taxon>Aspergillaceae</taxon>
        <taxon>Penicillium</taxon>
    </lineage>
</organism>
<keyword evidence="3" id="KW-1185">Reference proteome</keyword>
<proteinExistence type="predicted"/>
<evidence type="ECO:0000313" key="3">
    <source>
        <dbReference type="Proteomes" id="UP001149954"/>
    </source>
</evidence>
<sequence>MVSSSKWKAVVVAFLNRKANETELKKLVEEDDSIPKKTSYHPRHIVTGYGSSTNHVGIATASVRSKIETATSKSLPSESNTRFTLDILLIYAHDIATSGNSISGRDISVQTGKQWTYGPVRWNHKNYTLVGKPDYTVWYGESEQTALNVVVVEAKRRYFAGNGLVQCLGYMGVVHKLRKEAGKENCTVYGMTSDGQTFIFLKINERSEWSERNITTRTQDYTAVLGLLVHFLRTATTMSPSNSKKSSTYTKEKSDSITHSTRTLYGSSEMEGFRTKLE</sequence>
<dbReference type="AlphaFoldDB" id="A0A9W9XQQ6"/>
<dbReference type="EMBL" id="JAPWDS010000005">
    <property type="protein sequence ID" value="KAJ5497427.1"/>
    <property type="molecule type" value="Genomic_DNA"/>
</dbReference>
<feature type="compositionally biased region" description="Polar residues" evidence="1">
    <location>
        <begin position="257"/>
        <end position="266"/>
    </location>
</feature>
<accession>A0A9W9XQQ6</accession>
<feature type="region of interest" description="Disordered" evidence="1">
    <location>
        <begin position="238"/>
        <end position="278"/>
    </location>
</feature>
<evidence type="ECO:0000313" key="2">
    <source>
        <dbReference type="EMBL" id="KAJ5497427.1"/>
    </source>
</evidence>
<reference evidence="2" key="2">
    <citation type="journal article" date="2023" name="IMA Fungus">
        <title>Comparative genomic study of the Penicillium genus elucidates a diverse pangenome and 15 lateral gene transfer events.</title>
        <authorList>
            <person name="Petersen C."/>
            <person name="Sorensen T."/>
            <person name="Nielsen M.R."/>
            <person name="Sondergaard T.E."/>
            <person name="Sorensen J.L."/>
            <person name="Fitzpatrick D.A."/>
            <person name="Frisvad J.C."/>
            <person name="Nielsen K.L."/>
        </authorList>
    </citation>
    <scope>NUCLEOTIDE SEQUENCE</scope>
    <source>
        <strain evidence="2">IBT 29495</strain>
    </source>
</reference>